<dbReference type="STRING" id="670155.SAMN04488001_2738"/>
<dbReference type="RefSeq" id="WP_089947499.1">
    <property type="nucleotide sequence ID" value="NZ_FNOI01000005.1"/>
</dbReference>
<organism evidence="2 3">
    <name type="scientific">Litoreibacter albidus</name>
    <dbReference type="NCBI Taxonomy" id="670155"/>
    <lineage>
        <taxon>Bacteria</taxon>
        <taxon>Pseudomonadati</taxon>
        <taxon>Pseudomonadota</taxon>
        <taxon>Alphaproteobacteria</taxon>
        <taxon>Rhodobacterales</taxon>
        <taxon>Roseobacteraceae</taxon>
        <taxon>Litoreibacter</taxon>
    </lineage>
</organism>
<dbReference type="OrthoDB" id="573055at2"/>
<evidence type="ECO:0000313" key="3">
    <source>
        <dbReference type="Proteomes" id="UP000199441"/>
    </source>
</evidence>
<evidence type="ECO:0000313" key="2">
    <source>
        <dbReference type="EMBL" id="SDX24682.1"/>
    </source>
</evidence>
<evidence type="ECO:0000256" key="1">
    <source>
        <dbReference type="SAM" id="SignalP"/>
    </source>
</evidence>
<feature type="chain" id="PRO_5011586948" evidence="1">
    <location>
        <begin position="21"/>
        <end position="120"/>
    </location>
</feature>
<feature type="signal peptide" evidence="1">
    <location>
        <begin position="1"/>
        <end position="20"/>
    </location>
</feature>
<accession>A0A1H3A4J2</accession>
<name>A0A1H3A4J2_9RHOB</name>
<reference evidence="3" key="1">
    <citation type="submission" date="2016-10" db="EMBL/GenBank/DDBJ databases">
        <authorList>
            <person name="Varghese N."/>
            <person name="Submissions S."/>
        </authorList>
    </citation>
    <scope>NUCLEOTIDE SEQUENCE [LARGE SCALE GENOMIC DNA]</scope>
    <source>
        <strain evidence="3">DSM 26922</strain>
    </source>
</reference>
<dbReference type="AlphaFoldDB" id="A0A1H3A4J2"/>
<dbReference type="Proteomes" id="UP000199441">
    <property type="component" value="Unassembled WGS sequence"/>
</dbReference>
<proteinExistence type="predicted"/>
<gene>
    <name evidence="2" type="ORF">SAMN04488001_2738</name>
</gene>
<keyword evidence="3" id="KW-1185">Reference proteome</keyword>
<dbReference type="EMBL" id="FNOI01000005">
    <property type="protein sequence ID" value="SDX24682.1"/>
    <property type="molecule type" value="Genomic_DNA"/>
</dbReference>
<keyword evidence="1" id="KW-0732">Signal</keyword>
<protein>
    <submittedName>
        <fullName evidence="2">Uncharacterized protein</fullName>
    </submittedName>
</protein>
<sequence length="120" mass="13197">MRPLLVSAFLLGATALPALADQALIERVTARQSSNSWSFDVTISHPDTGWDHYADGWSVNAPDGTELGFRQLAHPHENEQPFTRSLSGVVVPEGVSEVIIRARDSVHGWSDKTYTVKLKN</sequence>